<dbReference type="Gene3D" id="3.40.630.10">
    <property type="entry name" value="Zn peptidases"/>
    <property type="match status" value="2"/>
</dbReference>
<keyword evidence="2" id="KW-0645">Protease</keyword>
<evidence type="ECO:0000256" key="4">
    <source>
        <dbReference type="ARBA" id="ARBA00022729"/>
    </source>
</evidence>
<proteinExistence type="predicted"/>
<name>A0ABR8QYX1_9CAUL</name>
<keyword evidence="3" id="KW-0479">Metal-binding</keyword>
<evidence type="ECO:0000313" key="9">
    <source>
        <dbReference type="Proteomes" id="UP000638918"/>
    </source>
</evidence>
<evidence type="ECO:0000256" key="6">
    <source>
        <dbReference type="ARBA" id="ARBA00022833"/>
    </source>
</evidence>
<evidence type="ECO:0000256" key="1">
    <source>
        <dbReference type="ARBA" id="ARBA00022438"/>
    </source>
</evidence>
<sequence>MTVRKSLVGEAKGIAMHHRFIRGVAAAALLLVAGAVSAQDFSAQRLSDEIRTISADDFQGRYPGTEGEKKTLDWLQAQYEAMGLEPGGPDGQWLQVIDLKRLTPKGEPILNWSSATSEGRALSAGTDFTLRAMNDRAAGAVTNAPVVFAGYGIHAPERGWDDYGDLDVTGAVVLVVAGEPDGDLFNGPYATNYQSAAYKADEAKRRGAVAVLTVIEGDAGAAAWRRETGGAARTRTLTPGSAGLSLSGAVNGDVAAAMGVDVATLKPRLQTGDFRAYPLDVRITASAEEAVEILRTHNLLARITGSERPNEVIIYSAHWDHVGVNENTAGDDKIFNGAWDNASGTIGVVEMARQLKAAPTPKRSIVFAHMAAEEMGLLGAYAYVADPVYPLETTVADINIDMLPLSGPTKDVPIFGKGQNSLEDDLQALAEKEGRYVSDDGQPQQNFYYRSDHFPFARAGVPALMPWHGVDWVEGGREAGLAAWTAKFAADYHKPSDEWSPDWDLRSAVENLTLLYRLGLDLANGDEWPTWKPASEFGQVRERTEAARR</sequence>
<dbReference type="EMBL" id="JACSQU010000001">
    <property type="protein sequence ID" value="MBD7940716.1"/>
    <property type="molecule type" value="Genomic_DNA"/>
</dbReference>
<evidence type="ECO:0000256" key="2">
    <source>
        <dbReference type="ARBA" id="ARBA00022670"/>
    </source>
</evidence>
<keyword evidence="5" id="KW-0378">Hydrolase</keyword>
<protein>
    <submittedName>
        <fullName evidence="8">M28 family peptidase</fullName>
    </submittedName>
</protein>
<organism evidence="8 9">
    <name type="scientific">Brevundimonas guildfordensis</name>
    <dbReference type="NCBI Taxonomy" id="2762241"/>
    <lineage>
        <taxon>Bacteria</taxon>
        <taxon>Pseudomonadati</taxon>
        <taxon>Pseudomonadota</taxon>
        <taxon>Alphaproteobacteria</taxon>
        <taxon>Caulobacterales</taxon>
        <taxon>Caulobacteraceae</taxon>
        <taxon>Brevundimonas</taxon>
    </lineage>
</organism>
<dbReference type="PANTHER" id="PTHR12147">
    <property type="entry name" value="METALLOPEPTIDASE M28 FAMILY MEMBER"/>
    <property type="match status" value="1"/>
</dbReference>
<evidence type="ECO:0000313" key="8">
    <source>
        <dbReference type="EMBL" id="MBD7940716.1"/>
    </source>
</evidence>
<dbReference type="Pfam" id="PF04389">
    <property type="entry name" value="Peptidase_M28"/>
    <property type="match status" value="1"/>
</dbReference>
<comment type="caution">
    <text evidence="8">The sequence shown here is derived from an EMBL/GenBank/DDBJ whole genome shotgun (WGS) entry which is preliminary data.</text>
</comment>
<evidence type="ECO:0000256" key="5">
    <source>
        <dbReference type="ARBA" id="ARBA00022801"/>
    </source>
</evidence>
<dbReference type="InterPro" id="IPR046450">
    <property type="entry name" value="PA_dom_sf"/>
</dbReference>
<dbReference type="Proteomes" id="UP000638918">
    <property type="component" value="Unassembled WGS sequence"/>
</dbReference>
<dbReference type="SUPFAM" id="SSF53187">
    <property type="entry name" value="Zn-dependent exopeptidases"/>
    <property type="match status" value="1"/>
</dbReference>
<dbReference type="SUPFAM" id="SSF52025">
    <property type="entry name" value="PA domain"/>
    <property type="match status" value="1"/>
</dbReference>
<keyword evidence="9" id="KW-1185">Reference proteome</keyword>
<feature type="domain" description="Peptidase M28" evidence="7">
    <location>
        <begin position="298"/>
        <end position="512"/>
    </location>
</feature>
<dbReference type="PANTHER" id="PTHR12147:SF56">
    <property type="entry name" value="AMINOPEPTIDASE YDR415C-RELATED"/>
    <property type="match status" value="1"/>
</dbReference>
<dbReference type="Gene3D" id="3.50.30.30">
    <property type="match status" value="1"/>
</dbReference>
<evidence type="ECO:0000256" key="3">
    <source>
        <dbReference type="ARBA" id="ARBA00022723"/>
    </source>
</evidence>
<accession>A0ABR8QYX1</accession>
<keyword evidence="4" id="KW-0732">Signal</keyword>
<reference evidence="8 9" key="1">
    <citation type="submission" date="2020-08" db="EMBL/GenBank/DDBJ databases">
        <title>A Genomic Blueprint of the Chicken Gut Microbiome.</title>
        <authorList>
            <person name="Gilroy R."/>
            <person name="Ravi A."/>
            <person name="Getino M."/>
            <person name="Pursley I."/>
            <person name="Horton D.L."/>
            <person name="Alikhan N.-F."/>
            <person name="Baker D."/>
            <person name="Gharbi K."/>
            <person name="Hall N."/>
            <person name="Watson M."/>
            <person name="Adriaenssens E.M."/>
            <person name="Foster-Nyarko E."/>
            <person name="Jarju S."/>
            <person name="Secka A."/>
            <person name="Antonio M."/>
            <person name="Oren A."/>
            <person name="Chaudhuri R."/>
            <person name="La Ragione R.M."/>
            <person name="Hildebrand F."/>
            <person name="Pallen M.J."/>
        </authorList>
    </citation>
    <scope>NUCLEOTIDE SEQUENCE [LARGE SCALE GENOMIC DNA]</scope>
    <source>
        <strain evidence="8 9">Sa3CVA3</strain>
    </source>
</reference>
<dbReference type="InterPro" id="IPR045175">
    <property type="entry name" value="M28_fam"/>
</dbReference>
<dbReference type="RefSeq" id="WP_191743106.1">
    <property type="nucleotide sequence ID" value="NZ_JACSQU010000001.1"/>
</dbReference>
<gene>
    <name evidence="8" type="ORF">H9656_04875</name>
</gene>
<evidence type="ECO:0000259" key="7">
    <source>
        <dbReference type="Pfam" id="PF04389"/>
    </source>
</evidence>
<keyword evidence="6" id="KW-0862">Zinc</keyword>
<dbReference type="InterPro" id="IPR007484">
    <property type="entry name" value="Peptidase_M28"/>
</dbReference>
<keyword evidence="1" id="KW-0031">Aminopeptidase</keyword>